<dbReference type="OrthoDB" id="1523883at2759"/>
<dbReference type="Gene3D" id="3.40.50.150">
    <property type="entry name" value="Vaccinia Virus protein VP39"/>
    <property type="match status" value="1"/>
</dbReference>
<dbReference type="Gene3D" id="1.10.1200.270">
    <property type="entry name" value="Methyltransferase, alpha-helical capping domain"/>
    <property type="match status" value="1"/>
</dbReference>
<evidence type="ECO:0000313" key="6">
    <source>
        <dbReference type="Proteomes" id="UP000504604"/>
    </source>
</evidence>
<dbReference type="InParanoid" id="A0A6I9U0G9"/>
<dbReference type="InterPro" id="IPR005299">
    <property type="entry name" value="MeTrfase_7"/>
</dbReference>
<evidence type="ECO:0000256" key="1">
    <source>
        <dbReference type="ARBA" id="ARBA00007967"/>
    </source>
</evidence>
<dbReference type="Proteomes" id="UP000504604">
    <property type="component" value="Linkage group LG11"/>
</dbReference>
<accession>A0A6I9U0G9</accession>
<name>A0A6I9U0G9_SESIN</name>
<evidence type="ECO:0000256" key="5">
    <source>
        <dbReference type="ARBA" id="ARBA00022842"/>
    </source>
</evidence>
<proteinExistence type="inferred from homology"/>
<dbReference type="KEGG" id="sind:105173418"/>
<dbReference type="GO" id="GO:0008168">
    <property type="term" value="F:methyltransferase activity"/>
    <property type="evidence" value="ECO:0007669"/>
    <property type="project" value="UniProtKB-KW"/>
</dbReference>
<dbReference type="GO" id="GO:0032259">
    <property type="term" value="P:methylation"/>
    <property type="evidence" value="ECO:0007669"/>
    <property type="project" value="UniProtKB-KW"/>
</dbReference>
<organism evidence="6 7">
    <name type="scientific">Sesamum indicum</name>
    <name type="common">Oriental sesame</name>
    <name type="synonym">Sesamum orientale</name>
    <dbReference type="NCBI Taxonomy" id="4182"/>
    <lineage>
        <taxon>Eukaryota</taxon>
        <taxon>Viridiplantae</taxon>
        <taxon>Streptophyta</taxon>
        <taxon>Embryophyta</taxon>
        <taxon>Tracheophyta</taxon>
        <taxon>Spermatophyta</taxon>
        <taxon>Magnoliopsida</taxon>
        <taxon>eudicotyledons</taxon>
        <taxon>Gunneridae</taxon>
        <taxon>Pentapetalae</taxon>
        <taxon>asterids</taxon>
        <taxon>lamiids</taxon>
        <taxon>Lamiales</taxon>
        <taxon>Pedaliaceae</taxon>
        <taxon>Sesamum</taxon>
    </lineage>
</organism>
<evidence type="ECO:0000256" key="2">
    <source>
        <dbReference type="ARBA" id="ARBA00022603"/>
    </source>
</evidence>
<keyword evidence="4" id="KW-0479">Metal-binding</keyword>
<dbReference type="InterPro" id="IPR042086">
    <property type="entry name" value="MeTrfase_capping"/>
</dbReference>
<evidence type="ECO:0000313" key="7">
    <source>
        <dbReference type="RefSeq" id="XP_011093447.1"/>
    </source>
</evidence>
<protein>
    <submittedName>
        <fullName evidence="7">Benzoate carboxyl methyltransferase-like</fullName>
    </submittedName>
</protein>
<keyword evidence="6" id="KW-1185">Reference proteome</keyword>
<keyword evidence="3" id="KW-0808">Transferase</keyword>
<dbReference type="PANTHER" id="PTHR31009">
    <property type="entry name" value="S-ADENOSYL-L-METHIONINE:CARBOXYL METHYLTRANSFERASE FAMILY PROTEIN"/>
    <property type="match status" value="1"/>
</dbReference>
<comment type="similarity">
    <text evidence="1">Belongs to the methyltransferase superfamily. Type-7 methyltransferase family.</text>
</comment>
<reference evidence="7" key="1">
    <citation type="submission" date="2025-08" db="UniProtKB">
        <authorList>
            <consortium name="RefSeq"/>
        </authorList>
    </citation>
    <scope>IDENTIFICATION</scope>
</reference>
<dbReference type="InterPro" id="IPR029063">
    <property type="entry name" value="SAM-dependent_MTases_sf"/>
</dbReference>
<evidence type="ECO:0000256" key="3">
    <source>
        <dbReference type="ARBA" id="ARBA00022679"/>
    </source>
</evidence>
<keyword evidence="2" id="KW-0489">Methyltransferase</keyword>
<dbReference type="RefSeq" id="XP_011093447.1">
    <property type="nucleotide sequence ID" value="XM_011095145.2"/>
</dbReference>
<dbReference type="FunCoup" id="A0A6I9U0G9">
    <property type="interactions" value="41"/>
</dbReference>
<dbReference type="AlphaFoldDB" id="A0A6I9U0G9"/>
<keyword evidence="5" id="KW-0460">Magnesium</keyword>
<evidence type="ECO:0000256" key="4">
    <source>
        <dbReference type="ARBA" id="ARBA00022723"/>
    </source>
</evidence>
<dbReference type="Pfam" id="PF03492">
    <property type="entry name" value="Methyltransf_7"/>
    <property type="match status" value="1"/>
</dbReference>
<sequence>MAVNEVNVHMNAGNGDTSYSNNSAHQKIGILKSWDVLDETLKDMFTANGFPKCFKMADLGCSSGPNSFFVISHIINKVQELSEENNFGQSPEFEVFLNDLPRNDFNNLFKMLPTFYHKLNPTTQCFVSGLPGSFYGRLFPSKSLDFVYSSFSLQWLSQVPEGLESNNRKNIHMAMASPPEVFEAYLRQYQRNFSIFLSSRGEEMVPGGRMVLTFVGRSVADPSSKDDSAHFTLLADTLVDMINEGLIKEADLHSFNMPIYTASKQEVEAAILSEGSFTLDKLEDFLVPWDAHVEHSDSNNHRPDKYRRGELVSTFIRAYTEPILATHFGTSVMDDLYERYAKKLADYLSMETPTYFILVVSLSKK</sequence>
<gene>
    <name evidence="7" type="primary">LOC105173418</name>
</gene>
<dbReference type="GeneID" id="105173418"/>
<dbReference type="SUPFAM" id="SSF53335">
    <property type="entry name" value="S-adenosyl-L-methionine-dependent methyltransferases"/>
    <property type="match status" value="1"/>
</dbReference>
<dbReference type="GO" id="GO:0046872">
    <property type="term" value="F:metal ion binding"/>
    <property type="evidence" value="ECO:0007669"/>
    <property type="project" value="UniProtKB-KW"/>
</dbReference>